<dbReference type="OrthoDB" id="294295at2759"/>
<dbReference type="Pfam" id="PF13561">
    <property type="entry name" value="adh_short_C2"/>
    <property type="match status" value="1"/>
</dbReference>
<accession>A0A8K0E7X1</accession>
<dbReference type="Proteomes" id="UP000796880">
    <property type="component" value="Unassembled WGS sequence"/>
</dbReference>
<sequence>MQAVVGLTKNLCAELGKYGIRVNCVSPYGVVESMLRKPLLGDADKKEVDEAVSAGANLEEVKVEADDVAEAVVFYESKYVSGLNLVIDGRYSTTNPSLGIKLKNFKFA</sequence>
<comment type="caution">
    <text evidence="3">The sequence shown here is derived from an EMBL/GenBank/DDBJ whole genome shotgun (WGS) entry which is preliminary data.</text>
</comment>
<dbReference type="InterPro" id="IPR002347">
    <property type="entry name" value="SDR_fam"/>
</dbReference>
<evidence type="ECO:0000256" key="1">
    <source>
        <dbReference type="ARBA" id="ARBA00006484"/>
    </source>
</evidence>
<proteinExistence type="inferred from homology"/>
<evidence type="ECO:0000256" key="2">
    <source>
        <dbReference type="ARBA" id="ARBA00023002"/>
    </source>
</evidence>
<dbReference type="PANTHER" id="PTHR43180:SF45">
    <property type="entry name" value="SECOISOLARICIRESINOL DEHYDROGENASE-LIKE ISOFORM X1"/>
    <property type="match status" value="1"/>
</dbReference>
<evidence type="ECO:0000313" key="4">
    <source>
        <dbReference type="Proteomes" id="UP000796880"/>
    </source>
</evidence>
<reference evidence="3" key="1">
    <citation type="submission" date="2020-03" db="EMBL/GenBank/DDBJ databases">
        <title>A high-quality chromosome-level genome assembly of a woody plant with both climbing and erect habits, Rhamnella rubrinervis.</title>
        <authorList>
            <person name="Lu Z."/>
            <person name="Yang Y."/>
            <person name="Zhu X."/>
            <person name="Sun Y."/>
        </authorList>
    </citation>
    <scope>NUCLEOTIDE SEQUENCE</scope>
    <source>
        <strain evidence="3">BYM</strain>
        <tissue evidence="3">Leaf</tissue>
    </source>
</reference>
<keyword evidence="4" id="KW-1185">Reference proteome</keyword>
<dbReference type="SUPFAM" id="SSF51735">
    <property type="entry name" value="NAD(P)-binding Rossmann-fold domains"/>
    <property type="match status" value="1"/>
</dbReference>
<dbReference type="GO" id="GO:0016491">
    <property type="term" value="F:oxidoreductase activity"/>
    <property type="evidence" value="ECO:0007669"/>
    <property type="project" value="UniProtKB-KW"/>
</dbReference>
<gene>
    <name evidence="3" type="ORF">FNV43_RR15518</name>
</gene>
<name>A0A8K0E7X1_9ROSA</name>
<dbReference type="PANTHER" id="PTHR43180">
    <property type="entry name" value="3-OXOACYL-(ACYL-CARRIER-PROTEIN) REDUCTASE (AFU_ORTHOLOGUE AFUA_6G11210)"/>
    <property type="match status" value="1"/>
</dbReference>
<keyword evidence="2" id="KW-0560">Oxidoreductase</keyword>
<evidence type="ECO:0008006" key="5">
    <source>
        <dbReference type="Google" id="ProtNLM"/>
    </source>
</evidence>
<dbReference type="InterPro" id="IPR036291">
    <property type="entry name" value="NAD(P)-bd_dom_sf"/>
</dbReference>
<evidence type="ECO:0000313" key="3">
    <source>
        <dbReference type="EMBL" id="KAF3441603.1"/>
    </source>
</evidence>
<dbReference type="EMBL" id="VOIH02000007">
    <property type="protein sequence ID" value="KAF3441603.1"/>
    <property type="molecule type" value="Genomic_DNA"/>
</dbReference>
<organism evidence="3 4">
    <name type="scientific">Rhamnella rubrinervis</name>
    <dbReference type="NCBI Taxonomy" id="2594499"/>
    <lineage>
        <taxon>Eukaryota</taxon>
        <taxon>Viridiplantae</taxon>
        <taxon>Streptophyta</taxon>
        <taxon>Embryophyta</taxon>
        <taxon>Tracheophyta</taxon>
        <taxon>Spermatophyta</taxon>
        <taxon>Magnoliopsida</taxon>
        <taxon>eudicotyledons</taxon>
        <taxon>Gunneridae</taxon>
        <taxon>Pentapetalae</taxon>
        <taxon>rosids</taxon>
        <taxon>fabids</taxon>
        <taxon>Rosales</taxon>
        <taxon>Rhamnaceae</taxon>
        <taxon>rhamnoid group</taxon>
        <taxon>Rhamneae</taxon>
        <taxon>Rhamnella</taxon>
    </lineage>
</organism>
<dbReference type="Gene3D" id="3.40.50.720">
    <property type="entry name" value="NAD(P)-binding Rossmann-like Domain"/>
    <property type="match status" value="1"/>
</dbReference>
<comment type="similarity">
    <text evidence="1">Belongs to the short-chain dehydrogenases/reductases (SDR) family.</text>
</comment>
<dbReference type="AlphaFoldDB" id="A0A8K0E7X1"/>
<protein>
    <recommendedName>
        <fullName evidence="5">Secoisolariciresinol dehydrogenase-like</fullName>
    </recommendedName>
</protein>